<proteinExistence type="predicted"/>
<evidence type="ECO:0000313" key="2">
    <source>
        <dbReference type="EMBL" id="RXN10013.1"/>
    </source>
</evidence>
<sequence length="129" mass="14298">MRRSDTTFSTHDLRAEGNVALREGHSKTAGASQRTRLVDLSSVQNLNFLKMTRFCLLSSPKADVKLQGSVQHFVSVEYALGRFELNEARKREVGQSAGVSVGGRIIGRVFQATRAARGEHEMMPYEGDE</sequence>
<gene>
    <name evidence="2" type="ORF">ROHU_031106</name>
</gene>
<keyword evidence="3" id="KW-1185">Reference proteome</keyword>
<reference evidence="2 3" key="1">
    <citation type="submission" date="2018-03" db="EMBL/GenBank/DDBJ databases">
        <title>Draft genome sequence of Rohu Carp (Labeo rohita).</title>
        <authorList>
            <person name="Das P."/>
            <person name="Kushwaha B."/>
            <person name="Joshi C.G."/>
            <person name="Kumar D."/>
            <person name="Nagpure N.S."/>
            <person name="Sahoo L."/>
            <person name="Das S.P."/>
            <person name="Bit A."/>
            <person name="Patnaik S."/>
            <person name="Meher P.K."/>
            <person name="Jayasankar P."/>
            <person name="Koringa P.G."/>
            <person name="Patel N.V."/>
            <person name="Hinsu A.T."/>
            <person name="Kumar R."/>
            <person name="Pandey M."/>
            <person name="Agarwal S."/>
            <person name="Srivastava S."/>
            <person name="Singh M."/>
            <person name="Iquebal M.A."/>
            <person name="Jaiswal S."/>
            <person name="Angadi U.B."/>
            <person name="Kumar N."/>
            <person name="Raza M."/>
            <person name="Shah T.M."/>
            <person name="Rai A."/>
            <person name="Jena J.K."/>
        </authorList>
    </citation>
    <scope>NUCLEOTIDE SEQUENCE [LARGE SCALE GENOMIC DNA]</scope>
    <source>
        <strain evidence="2">DASCIFA01</strain>
        <tissue evidence="2">Testis</tissue>
    </source>
</reference>
<organism evidence="2 3">
    <name type="scientific">Labeo rohita</name>
    <name type="common">Indian major carp</name>
    <name type="synonym">Cyprinus rohita</name>
    <dbReference type="NCBI Taxonomy" id="84645"/>
    <lineage>
        <taxon>Eukaryota</taxon>
        <taxon>Metazoa</taxon>
        <taxon>Chordata</taxon>
        <taxon>Craniata</taxon>
        <taxon>Vertebrata</taxon>
        <taxon>Euteleostomi</taxon>
        <taxon>Actinopterygii</taxon>
        <taxon>Neopterygii</taxon>
        <taxon>Teleostei</taxon>
        <taxon>Ostariophysi</taxon>
        <taxon>Cypriniformes</taxon>
        <taxon>Cyprinidae</taxon>
        <taxon>Labeoninae</taxon>
        <taxon>Labeonini</taxon>
        <taxon>Labeo</taxon>
    </lineage>
</organism>
<name>A0A498LQS0_LABRO</name>
<evidence type="ECO:0000256" key="1">
    <source>
        <dbReference type="SAM" id="MobiDB-lite"/>
    </source>
</evidence>
<feature type="compositionally biased region" description="Polar residues" evidence="1">
    <location>
        <begin position="1"/>
        <end position="10"/>
    </location>
</feature>
<dbReference type="EMBL" id="QBIY01013221">
    <property type="protein sequence ID" value="RXN10013.1"/>
    <property type="molecule type" value="Genomic_DNA"/>
</dbReference>
<dbReference type="Proteomes" id="UP000290572">
    <property type="component" value="Unassembled WGS sequence"/>
</dbReference>
<feature type="region of interest" description="Disordered" evidence="1">
    <location>
        <begin position="1"/>
        <end position="30"/>
    </location>
</feature>
<dbReference type="AlphaFoldDB" id="A0A498LQS0"/>
<comment type="caution">
    <text evidence="2">The sequence shown here is derived from an EMBL/GenBank/DDBJ whole genome shotgun (WGS) entry which is preliminary data.</text>
</comment>
<accession>A0A498LQS0</accession>
<protein>
    <submittedName>
        <fullName evidence="2">Uncharacterized protein</fullName>
    </submittedName>
</protein>
<evidence type="ECO:0000313" key="3">
    <source>
        <dbReference type="Proteomes" id="UP000290572"/>
    </source>
</evidence>